<dbReference type="PANTHER" id="PTHR33572:SF3">
    <property type="entry name" value="VELVET COMPLEX SUBUNIT B"/>
    <property type="match status" value="1"/>
</dbReference>
<sequence length="260" mass="28185">MMSEYDNDVSESVASGSGASGHSTEATVTNQLPPPQLAHLQTTTEAALHPPIYPGSPAAQSAPTNAIQLDIVQQPERTRVCGFSVSDRRPISPPPIIKVLGRSFQDTTSLVAFATLWSTDLEQCMSFTSKAGPPLSYKSINGIPGSYDVSTTEGYQKSFLLMGSLISECHLLRDDSNQYGLFFVFPDLAVRTTGSFRLKIDVFDMRGMNEGTKAAPLATTMTNVFEVYRPADFPGLPPPTPLSCTFSRQGIPVKMKYATY</sequence>
<evidence type="ECO:0000256" key="1">
    <source>
        <dbReference type="ARBA" id="ARBA00004123"/>
    </source>
</evidence>
<keyword evidence="8" id="KW-1185">Reference proteome</keyword>
<reference evidence="7 8" key="1">
    <citation type="submission" date="2016-07" db="EMBL/GenBank/DDBJ databases">
        <title>Pervasive Adenine N6-methylation of Active Genes in Fungi.</title>
        <authorList>
            <consortium name="DOE Joint Genome Institute"/>
            <person name="Mondo S.J."/>
            <person name="Dannebaum R.O."/>
            <person name="Kuo R.C."/>
            <person name="Labutti K."/>
            <person name="Haridas S."/>
            <person name="Kuo A."/>
            <person name="Salamov A."/>
            <person name="Ahrendt S.R."/>
            <person name="Lipzen A."/>
            <person name="Sullivan W."/>
            <person name="Andreopoulos W.B."/>
            <person name="Clum A."/>
            <person name="Lindquist E."/>
            <person name="Daum C."/>
            <person name="Ramamoorthy G.K."/>
            <person name="Gryganskyi A."/>
            <person name="Culley D."/>
            <person name="Magnuson J.K."/>
            <person name="James T.Y."/>
            <person name="O'Malley M.A."/>
            <person name="Stajich J.E."/>
            <person name="Spatafora J.W."/>
            <person name="Visel A."/>
            <person name="Grigoriev I.V."/>
        </authorList>
    </citation>
    <scope>NUCLEOTIDE SEQUENCE [LARGE SCALE GENOMIC DNA]</scope>
    <source>
        <strain evidence="7 8">JEL800</strain>
    </source>
</reference>
<name>A0A1Y2D3R5_9FUNG</name>
<evidence type="ECO:0000256" key="5">
    <source>
        <dbReference type="SAM" id="MobiDB-lite"/>
    </source>
</evidence>
<keyword evidence="4" id="KW-0539">Nucleus</keyword>
<evidence type="ECO:0000313" key="7">
    <source>
        <dbReference type="EMBL" id="ORY53784.1"/>
    </source>
</evidence>
<dbReference type="OrthoDB" id="5599552at2759"/>
<feature type="compositionally biased region" description="Low complexity" evidence="5">
    <location>
        <begin position="10"/>
        <end position="27"/>
    </location>
</feature>
<organism evidence="7 8">
    <name type="scientific">Rhizoclosmatium globosum</name>
    <dbReference type="NCBI Taxonomy" id="329046"/>
    <lineage>
        <taxon>Eukaryota</taxon>
        <taxon>Fungi</taxon>
        <taxon>Fungi incertae sedis</taxon>
        <taxon>Chytridiomycota</taxon>
        <taxon>Chytridiomycota incertae sedis</taxon>
        <taxon>Chytridiomycetes</taxon>
        <taxon>Chytridiales</taxon>
        <taxon>Chytriomycetaceae</taxon>
        <taxon>Rhizoclosmatium</taxon>
    </lineage>
</organism>
<evidence type="ECO:0000256" key="2">
    <source>
        <dbReference type="ARBA" id="ARBA00023015"/>
    </source>
</evidence>
<dbReference type="AlphaFoldDB" id="A0A1Y2D3R5"/>
<keyword evidence="3" id="KW-0804">Transcription</keyword>
<evidence type="ECO:0000256" key="4">
    <source>
        <dbReference type="ARBA" id="ARBA00023242"/>
    </source>
</evidence>
<evidence type="ECO:0000313" key="8">
    <source>
        <dbReference type="Proteomes" id="UP000193642"/>
    </source>
</evidence>
<dbReference type="GO" id="GO:0005634">
    <property type="term" value="C:nucleus"/>
    <property type="evidence" value="ECO:0007669"/>
    <property type="project" value="UniProtKB-SubCell"/>
</dbReference>
<dbReference type="Proteomes" id="UP000193642">
    <property type="component" value="Unassembled WGS sequence"/>
</dbReference>
<feature type="region of interest" description="Disordered" evidence="5">
    <location>
        <begin position="1"/>
        <end position="30"/>
    </location>
</feature>
<dbReference type="PANTHER" id="PTHR33572">
    <property type="entry name" value="SPORE DEVELOPMENT REGULATOR VOSA"/>
    <property type="match status" value="1"/>
</dbReference>
<dbReference type="InterPro" id="IPR021740">
    <property type="entry name" value="Velvet"/>
</dbReference>
<dbReference type="InterPro" id="IPR038491">
    <property type="entry name" value="Velvet_dom_sf"/>
</dbReference>
<comment type="caution">
    <text evidence="7">The sequence shown here is derived from an EMBL/GenBank/DDBJ whole genome shotgun (WGS) entry which is preliminary data.</text>
</comment>
<evidence type="ECO:0000259" key="6">
    <source>
        <dbReference type="PROSITE" id="PS51821"/>
    </source>
</evidence>
<gene>
    <name evidence="7" type="ORF">BCR33DRAFT_845024</name>
</gene>
<dbReference type="STRING" id="329046.A0A1Y2D3R5"/>
<feature type="domain" description="Velvet" evidence="6">
    <location>
        <begin position="60"/>
        <end position="256"/>
    </location>
</feature>
<accession>A0A1Y2D3R5</accession>
<proteinExistence type="predicted"/>
<comment type="subcellular location">
    <subcellularLocation>
        <location evidence="1">Nucleus</location>
    </subcellularLocation>
</comment>
<dbReference type="Gene3D" id="2.60.40.3960">
    <property type="entry name" value="Velvet domain"/>
    <property type="match status" value="1"/>
</dbReference>
<keyword evidence="2" id="KW-0805">Transcription regulation</keyword>
<dbReference type="InterPro" id="IPR037525">
    <property type="entry name" value="Velvet_dom"/>
</dbReference>
<protein>
    <recommendedName>
        <fullName evidence="6">Velvet domain-containing protein</fullName>
    </recommendedName>
</protein>
<dbReference type="PROSITE" id="PS51821">
    <property type="entry name" value="VELVET"/>
    <property type="match status" value="1"/>
</dbReference>
<dbReference type="Pfam" id="PF11754">
    <property type="entry name" value="Velvet"/>
    <property type="match status" value="1"/>
</dbReference>
<evidence type="ECO:0000256" key="3">
    <source>
        <dbReference type="ARBA" id="ARBA00023163"/>
    </source>
</evidence>
<dbReference type="EMBL" id="MCGO01000001">
    <property type="protein sequence ID" value="ORY53784.1"/>
    <property type="molecule type" value="Genomic_DNA"/>
</dbReference>